<proteinExistence type="predicted"/>
<dbReference type="Pfam" id="PF07426">
    <property type="entry name" value="Dynactin_p22"/>
    <property type="match status" value="1"/>
</dbReference>
<dbReference type="PANTHER" id="PTHR28360">
    <property type="entry name" value="DYNACTIN SUBUNIT 3"/>
    <property type="match status" value="1"/>
</dbReference>
<dbReference type="PANTHER" id="PTHR28360:SF1">
    <property type="entry name" value="DYNACTIN SUBUNIT 3"/>
    <property type="match status" value="1"/>
</dbReference>
<dbReference type="Proteomes" id="UP001152798">
    <property type="component" value="Chromosome 1"/>
</dbReference>
<accession>A0A9P0E185</accession>
<reference evidence="1" key="1">
    <citation type="submission" date="2022-01" db="EMBL/GenBank/DDBJ databases">
        <authorList>
            <person name="King R."/>
        </authorList>
    </citation>
    <scope>NUCLEOTIDE SEQUENCE</scope>
</reference>
<gene>
    <name evidence="1" type="ORF">NEZAVI_LOCUS540</name>
</gene>
<dbReference type="GO" id="GO:0005869">
    <property type="term" value="C:dynactin complex"/>
    <property type="evidence" value="ECO:0007669"/>
    <property type="project" value="InterPro"/>
</dbReference>
<keyword evidence="2" id="KW-1185">Reference proteome</keyword>
<dbReference type="InterPro" id="IPR009991">
    <property type="entry name" value="DCTN3"/>
</dbReference>
<dbReference type="AlphaFoldDB" id="A0A9P0E185"/>
<organism evidence="1 2">
    <name type="scientific">Nezara viridula</name>
    <name type="common">Southern green stink bug</name>
    <name type="synonym">Cimex viridulus</name>
    <dbReference type="NCBI Taxonomy" id="85310"/>
    <lineage>
        <taxon>Eukaryota</taxon>
        <taxon>Metazoa</taxon>
        <taxon>Ecdysozoa</taxon>
        <taxon>Arthropoda</taxon>
        <taxon>Hexapoda</taxon>
        <taxon>Insecta</taxon>
        <taxon>Pterygota</taxon>
        <taxon>Neoptera</taxon>
        <taxon>Paraneoptera</taxon>
        <taxon>Hemiptera</taxon>
        <taxon>Heteroptera</taxon>
        <taxon>Panheteroptera</taxon>
        <taxon>Pentatomomorpha</taxon>
        <taxon>Pentatomoidea</taxon>
        <taxon>Pentatomidae</taxon>
        <taxon>Pentatominae</taxon>
        <taxon>Nezara</taxon>
    </lineage>
</organism>
<dbReference type="OrthoDB" id="16729at2759"/>
<name>A0A9P0E185_NEZVI</name>
<sequence>MPGLTQDSVDPLDSLESQIEELERRIIGDCEISDKDTPIVESLIQSNNAIHNAISSHNTIKALFDRLDQLGKFLDPSFEDSLIDTACKKKVVLESEKELRQFLLQSKKLSELNNILSGEPFKKVPNLVEQLRKVSEETLRTQGDYDKLKIKVKDLSENYIIAVKALSRSFYVFETQLSESEEGDKVKKPIDD</sequence>
<evidence type="ECO:0000313" key="1">
    <source>
        <dbReference type="EMBL" id="CAH1389075.1"/>
    </source>
</evidence>
<dbReference type="EMBL" id="OV725077">
    <property type="protein sequence ID" value="CAH1389075.1"/>
    <property type="molecule type" value="Genomic_DNA"/>
</dbReference>
<dbReference type="GO" id="GO:0061640">
    <property type="term" value="P:cytoskeleton-dependent cytokinesis"/>
    <property type="evidence" value="ECO:0007669"/>
    <property type="project" value="InterPro"/>
</dbReference>
<protein>
    <submittedName>
        <fullName evidence="1">Uncharacterized protein</fullName>
    </submittedName>
</protein>
<evidence type="ECO:0000313" key="2">
    <source>
        <dbReference type="Proteomes" id="UP001152798"/>
    </source>
</evidence>